<sequence length="186" mass="21321">MMSEILIPNILSTIFGHIAYLAEYANKHAVIIFKIERSKRGKHKRLTSSALSFKLSNLGKIKKCLTSNCRRHNRNAKINIVLYSGSGYENAAFSTCLYVAYMHKIALAFAAQNYLNFARSHNTHTFNWEKSIGNRGIKNLDLSVPLIYFEMLGLVSETFSYLVAYDSFLWIKKPNKKMYLQFCVST</sequence>
<protein>
    <submittedName>
        <fullName evidence="1">Uncharacterized protein</fullName>
    </submittedName>
</protein>
<organism evidence="1 2">
    <name type="scientific">Glossina austeni</name>
    <name type="common">Savannah tsetse fly</name>
    <dbReference type="NCBI Taxonomy" id="7395"/>
    <lineage>
        <taxon>Eukaryota</taxon>
        <taxon>Metazoa</taxon>
        <taxon>Ecdysozoa</taxon>
        <taxon>Arthropoda</taxon>
        <taxon>Hexapoda</taxon>
        <taxon>Insecta</taxon>
        <taxon>Pterygota</taxon>
        <taxon>Neoptera</taxon>
        <taxon>Endopterygota</taxon>
        <taxon>Diptera</taxon>
        <taxon>Brachycera</taxon>
        <taxon>Muscomorpha</taxon>
        <taxon>Hippoboscoidea</taxon>
        <taxon>Glossinidae</taxon>
        <taxon>Glossina</taxon>
    </lineage>
</organism>
<dbReference type="EnsemblMetazoa" id="GAUT037821-RA">
    <property type="protein sequence ID" value="GAUT037821-PA"/>
    <property type="gene ID" value="GAUT037821"/>
</dbReference>
<dbReference type="Proteomes" id="UP000078200">
    <property type="component" value="Unassembled WGS sequence"/>
</dbReference>
<name>A0A1A9VHQ5_GLOAU</name>
<keyword evidence="2" id="KW-1185">Reference proteome</keyword>
<proteinExistence type="predicted"/>
<reference evidence="1" key="1">
    <citation type="submission" date="2020-05" db="UniProtKB">
        <authorList>
            <consortium name="EnsemblMetazoa"/>
        </authorList>
    </citation>
    <scope>IDENTIFICATION</scope>
    <source>
        <strain evidence="1">TTRI</strain>
    </source>
</reference>
<evidence type="ECO:0000313" key="1">
    <source>
        <dbReference type="EnsemblMetazoa" id="GAUT037821-PA"/>
    </source>
</evidence>
<accession>A0A1A9VHQ5</accession>
<evidence type="ECO:0000313" key="2">
    <source>
        <dbReference type="Proteomes" id="UP000078200"/>
    </source>
</evidence>
<dbReference type="AlphaFoldDB" id="A0A1A9VHQ5"/>
<dbReference type="VEuPathDB" id="VectorBase:GAUT037821"/>